<feature type="region of interest" description="Disordered" evidence="2">
    <location>
        <begin position="303"/>
        <end position="349"/>
    </location>
</feature>
<protein>
    <submittedName>
        <fullName evidence="3">Uncharacterized protein</fullName>
    </submittedName>
</protein>
<proteinExistence type="predicted"/>
<feature type="compositionally biased region" description="Polar residues" evidence="2">
    <location>
        <begin position="335"/>
        <end position="349"/>
    </location>
</feature>
<keyword evidence="1" id="KW-0175">Coiled coil</keyword>
<evidence type="ECO:0000256" key="1">
    <source>
        <dbReference type="SAM" id="Coils"/>
    </source>
</evidence>
<gene>
    <name evidence="3" type="ORF">A0H81_03759</name>
</gene>
<evidence type="ECO:0000313" key="4">
    <source>
        <dbReference type="Proteomes" id="UP000092993"/>
    </source>
</evidence>
<feature type="region of interest" description="Disordered" evidence="2">
    <location>
        <begin position="1"/>
        <end position="41"/>
    </location>
</feature>
<reference evidence="3 4" key="1">
    <citation type="submission" date="2016-03" db="EMBL/GenBank/DDBJ databases">
        <title>Whole genome sequencing of Grifola frondosa 9006-11.</title>
        <authorList>
            <person name="Min B."/>
            <person name="Park H."/>
            <person name="Kim J.-G."/>
            <person name="Cho H."/>
            <person name="Oh Y.-L."/>
            <person name="Kong W.-S."/>
            <person name="Choi I.-G."/>
        </authorList>
    </citation>
    <scope>NUCLEOTIDE SEQUENCE [LARGE SCALE GENOMIC DNA]</scope>
    <source>
        <strain evidence="3 4">9006-11</strain>
    </source>
</reference>
<comment type="caution">
    <text evidence="3">The sequence shown here is derived from an EMBL/GenBank/DDBJ whole genome shotgun (WGS) entry which is preliminary data.</text>
</comment>
<sequence>MEHPDHPMDGPANLQDPSAPPTSAQQQQQQQQQPSIPIPLFGTVPSISMVPTPTQHQPSAFPLQLQGGYMGTIMPYGATFGLPSAYSLSNTLAQQALQPSMTGSSSVTAMPPLMPMPGHEWTSMGSHEQPLVHANGCPVCTAYRQHYSSSHSTPEFQAAHTSACVSQQRLYWDYFRQETHSERGGDHGSHGMNRTAVRLHEEWDRYKEECDDLRAEIAKLRRERDDAEDIRDGAQREFVLLRSDYNTMREERNNALRRITQLQPRSAPAPPQRRNTFMPQERDVSGSATSANALGLSHVLRQQQGQLSPPPITSGSRPAGSYIDETPAGEDTHHPSAQSLGELSDATSYDSDVQWQELATAKSCHEKRLQKAQIAKWQAARKANHAAVNV</sequence>
<dbReference type="Proteomes" id="UP000092993">
    <property type="component" value="Unassembled WGS sequence"/>
</dbReference>
<evidence type="ECO:0000256" key="2">
    <source>
        <dbReference type="SAM" id="MobiDB-lite"/>
    </source>
</evidence>
<organism evidence="3 4">
    <name type="scientific">Grifola frondosa</name>
    <name type="common">Maitake</name>
    <name type="synonym">Polyporus frondosus</name>
    <dbReference type="NCBI Taxonomy" id="5627"/>
    <lineage>
        <taxon>Eukaryota</taxon>
        <taxon>Fungi</taxon>
        <taxon>Dikarya</taxon>
        <taxon>Basidiomycota</taxon>
        <taxon>Agaricomycotina</taxon>
        <taxon>Agaricomycetes</taxon>
        <taxon>Polyporales</taxon>
        <taxon>Grifolaceae</taxon>
        <taxon>Grifola</taxon>
    </lineage>
</organism>
<feature type="coiled-coil region" evidence="1">
    <location>
        <begin position="196"/>
        <end position="237"/>
    </location>
</feature>
<accession>A0A1C7MKT4</accession>
<feature type="region of interest" description="Disordered" evidence="2">
    <location>
        <begin position="256"/>
        <end position="289"/>
    </location>
</feature>
<name>A0A1C7MKT4_GRIFR</name>
<dbReference type="AlphaFoldDB" id="A0A1C7MKT4"/>
<evidence type="ECO:0000313" key="3">
    <source>
        <dbReference type="EMBL" id="OBZ77046.1"/>
    </source>
</evidence>
<keyword evidence="4" id="KW-1185">Reference proteome</keyword>
<dbReference type="EMBL" id="LUGG01000003">
    <property type="protein sequence ID" value="OBZ77046.1"/>
    <property type="molecule type" value="Genomic_DNA"/>
</dbReference>